<keyword evidence="7 8" id="KW-0472">Membrane</keyword>
<evidence type="ECO:0000256" key="1">
    <source>
        <dbReference type="ARBA" id="ARBA00004325"/>
    </source>
</evidence>
<organism evidence="9">
    <name type="scientific">Gracilariopsis heteroclada</name>
    <dbReference type="NCBI Taxonomy" id="172978"/>
    <lineage>
        <taxon>Eukaryota</taxon>
        <taxon>Rhodophyta</taxon>
        <taxon>Florideophyceae</taxon>
        <taxon>Rhodymeniophycidae</taxon>
        <taxon>Gracilariales</taxon>
        <taxon>Gracilariaceae</taxon>
        <taxon>Gracilariopsis</taxon>
    </lineage>
</organism>
<dbReference type="InterPro" id="IPR008688">
    <property type="entry name" value="ATP_synth_Bsub_B/MI25"/>
</dbReference>
<evidence type="ECO:0000256" key="6">
    <source>
        <dbReference type="ARBA" id="ARBA00023128"/>
    </source>
</evidence>
<feature type="transmembrane region" description="Helical" evidence="8">
    <location>
        <begin position="6"/>
        <end position="39"/>
    </location>
</feature>
<dbReference type="GO" id="GO:0015078">
    <property type="term" value="F:proton transmembrane transporter activity"/>
    <property type="evidence" value="ECO:0007669"/>
    <property type="project" value="InterPro"/>
</dbReference>
<keyword evidence="6 9" id="KW-0496">Mitochondrion</keyword>
<evidence type="ECO:0000256" key="7">
    <source>
        <dbReference type="ARBA" id="ARBA00023136"/>
    </source>
</evidence>
<evidence type="ECO:0000256" key="5">
    <source>
        <dbReference type="ARBA" id="ARBA00023065"/>
    </source>
</evidence>
<dbReference type="EMBL" id="MF372958">
    <property type="protein sequence ID" value="AXE43620.1"/>
    <property type="molecule type" value="Genomic_DNA"/>
</dbReference>
<evidence type="ECO:0000313" key="9">
    <source>
        <dbReference type="EMBL" id="AXE43620.1"/>
    </source>
</evidence>
<evidence type="ECO:0000256" key="3">
    <source>
        <dbReference type="ARBA" id="ARBA00022547"/>
    </source>
</evidence>
<keyword evidence="8" id="KW-0812">Transmembrane</keyword>
<dbReference type="GO" id="GO:0031966">
    <property type="term" value="C:mitochondrial membrane"/>
    <property type="evidence" value="ECO:0007669"/>
    <property type="project" value="UniProtKB-SubCell"/>
</dbReference>
<comment type="subcellular location">
    <subcellularLocation>
        <location evidence="1">Mitochondrion membrane</location>
    </subcellularLocation>
</comment>
<keyword evidence="3" id="KW-0138">CF(0)</keyword>
<proteinExistence type="predicted"/>
<keyword evidence="2" id="KW-0813">Transport</keyword>
<keyword evidence="5" id="KW-0406">Ion transport</keyword>
<geneLocation type="mitochondrion" evidence="9"/>
<name>A0A344V6N3_9FLOR</name>
<dbReference type="GO" id="GO:0015986">
    <property type="term" value="P:proton motive force-driven ATP synthesis"/>
    <property type="evidence" value="ECO:0007669"/>
    <property type="project" value="InterPro"/>
</dbReference>
<keyword evidence="8" id="KW-1133">Transmembrane helix</keyword>
<evidence type="ECO:0000256" key="2">
    <source>
        <dbReference type="ARBA" id="ARBA00022448"/>
    </source>
</evidence>
<dbReference type="GO" id="GO:0045259">
    <property type="term" value="C:proton-transporting ATP synthase complex"/>
    <property type="evidence" value="ECO:0007669"/>
    <property type="project" value="UniProtKB-KW"/>
</dbReference>
<sequence length="180" mass="21065">MLNTSIIIIISLILISKNVILLNEETLILLCFVVFCLISFNKLKDSLNKDFLNQTNKIENDFKESFDLILTSLNTSLQWQSIFINTTTNFNLLKSYLKKLNTKITERLPLIHSQSVQKVYLKRLSFTQILGQQTGKIIILLLMKKIEKIAILKHFYVTTMNFTSFKCNHKIMLREYIEII</sequence>
<gene>
    <name evidence="9" type="primary">ymf39</name>
</gene>
<dbReference type="GeneID" id="37504516"/>
<accession>A0A344V6N3</accession>
<reference evidence="9" key="1">
    <citation type="submission" date="2017-06" db="EMBL/GenBank/DDBJ databases">
        <title>Complete mitochondrial genome of Gracilaria bailinae.</title>
        <authorList>
            <person name="Zhang L."/>
            <person name="Liu T."/>
        </authorList>
    </citation>
    <scope>NUCLEOTIDE SEQUENCE</scope>
</reference>
<protein>
    <submittedName>
        <fullName evidence="9">Ymf39</fullName>
    </submittedName>
</protein>
<dbReference type="RefSeq" id="YP_009500458.1">
    <property type="nucleotide sequence ID" value="NC_038101.1"/>
</dbReference>
<evidence type="ECO:0000256" key="4">
    <source>
        <dbReference type="ARBA" id="ARBA00022781"/>
    </source>
</evidence>
<dbReference type="Pfam" id="PF05405">
    <property type="entry name" value="Mt_ATP-synt_B"/>
    <property type="match status" value="1"/>
</dbReference>
<dbReference type="AlphaFoldDB" id="A0A344V6N3"/>
<evidence type="ECO:0000256" key="8">
    <source>
        <dbReference type="SAM" id="Phobius"/>
    </source>
</evidence>
<keyword evidence="4" id="KW-0375">Hydrogen ion transport</keyword>